<protein>
    <submittedName>
        <fullName evidence="4">Predicted amidophosphoribosyltransferases</fullName>
    </submittedName>
</protein>
<dbReference type="SUPFAM" id="SSF53271">
    <property type="entry name" value="PRTase-like"/>
    <property type="match status" value="1"/>
</dbReference>
<dbReference type="InterPro" id="IPR000836">
    <property type="entry name" value="PRTase_dom"/>
</dbReference>
<dbReference type="Proteomes" id="UP000186141">
    <property type="component" value="Unassembled WGS sequence"/>
</dbReference>
<evidence type="ECO:0000259" key="3">
    <source>
        <dbReference type="Pfam" id="PF18912"/>
    </source>
</evidence>
<sequence length="240" mass="26164">MQMQALVRALYPPQCLCCDTPVEQEFALCGSCWRDTPFLAGLVCDCCGTPLPGTEDEGARILCDDCLRLDRPWSRGRAAAAYGGNARRMVLQLKHADRLDLARPLGDWMARAAAPILEPGMIVAPVPLHWIRLLRRRANQSALLSARVACVTGLRHIPDLLSRTRHTQSQEGKGRDARFRNLSGALRPNPRQIQHAAEGHVLLVDDVMTSGATLAAATDALKAGGVKQVSILVLARVTHQ</sequence>
<dbReference type="GO" id="GO:0016757">
    <property type="term" value="F:glycosyltransferase activity"/>
    <property type="evidence" value="ECO:0007669"/>
    <property type="project" value="UniProtKB-KW"/>
</dbReference>
<accession>A0A1N7Q2F8</accession>
<keyword evidence="4" id="KW-0808">Transferase</keyword>
<dbReference type="InterPro" id="IPR029057">
    <property type="entry name" value="PRTase-like"/>
</dbReference>
<evidence type="ECO:0000313" key="5">
    <source>
        <dbReference type="Proteomes" id="UP000186141"/>
    </source>
</evidence>
<evidence type="ECO:0000259" key="2">
    <source>
        <dbReference type="Pfam" id="PF00156"/>
    </source>
</evidence>
<keyword evidence="5" id="KW-1185">Reference proteome</keyword>
<dbReference type="EMBL" id="FTOT01000007">
    <property type="protein sequence ID" value="SIT17073.1"/>
    <property type="molecule type" value="Genomic_DNA"/>
</dbReference>
<dbReference type="Gene3D" id="3.40.50.2020">
    <property type="match status" value="1"/>
</dbReference>
<dbReference type="Pfam" id="PF00156">
    <property type="entry name" value="Pribosyltran"/>
    <property type="match status" value="1"/>
</dbReference>
<dbReference type="STRING" id="1086013.SAMN05421774_10713"/>
<gene>
    <name evidence="4" type="ORF">SAMN05421774_10713</name>
</gene>
<dbReference type="OrthoDB" id="9779910at2"/>
<dbReference type="InterPro" id="IPR051910">
    <property type="entry name" value="ComF/GntX_DNA_util-trans"/>
</dbReference>
<feature type="domain" description="Phosphoribosyltransferase" evidence="2">
    <location>
        <begin position="197"/>
        <end position="237"/>
    </location>
</feature>
<dbReference type="InterPro" id="IPR044005">
    <property type="entry name" value="DZR_2"/>
</dbReference>
<proteinExistence type="inferred from homology"/>
<evidence type="ECO:0000256" key="1">
    <source>
        <dbReference type="ARBA" id="ARBA00008007"/>
    </source>
</evidence>
<dbReference type="AlphaFoldDB" id="A0A1N7Q2F8"/>
<organism evidence="4 5">
    <name type="scientific">Gemmobacter megaterium</name>
    <dbReference type="NCBI Taxonomy" id="1086013"/>
    <lineage>
        <taxon>Bacteria</taxon>
        <taxon>Pseudomonadati</taxon>
        <taxon>Pseudomonadota</taxon>
        <taxon>Alphaproteobacteria</taxon>
        <taxon>Rhodobacterales</taxon>
        <taxon>Paracoccaceae</taxon>
        <taxon>Gemmobacter</taxon>
    </lineage>
</organism>
<dbReference type="Pfam" id="PF18912">
    <property type="entry name" value="DZR_2"/>
    <property type="match status" value="1"/>
</dbReference>
<name>A0A1N7Q2F8_9RHOB</name>
<dbReference type="RefSeq" id="WP_076533022.1">
    <property type="nucleotide sequence ID" value="NZ_BMEH01000007.1"/>
</dbReference>
<keyword evidence="4" id="KW-0328">Glycosyltransferase</keyword>
<comment type="similarity">
    <text evidence="1">Belongs to the ComF/GntX family.</text>
</comment>
<reference evidence="4 5" key="1">
    <citation type="submission" date="2017-01" db="EMBL/GenBank/DDBJ databases">
        <authorList>
            <person name="Mah S.A."/>
            <person name="Swanson W.J."/>
            <person name="Moy G.W."/>
            <person name="Vacquier V.D."/>
        </authorList>
    </citation>
    <scope>NUCLEOTIDE SEQUENCE [LARGE SCALE GENOMIC DNA]</scope>
    <source>
        <strain evidence="4 5">DSM 26375</strain>
    </source>
</reference>
<dbReference type="PANTHER" id="PTHR47505:SF1">
    <property type="entry name" value="DNA UTILIZATION PROTEIN YHGH"/>
    <property type="match status" value="1"/>
</dbReference>
<feature type="domain" description="Double zinc ribbon" evidence="3">
    <location>
        <begin position="6"/>
        <end position="67"/>
    </location>
</feature>
<dbReference type="PANTHER" id="PTHR47505">
    <property type="entry name" value="DNA UTILIZATION PROTEIN YHGH"/>
    <property type="match status" value="1"/>
</dbReference>
<evidence type="ECO:0000313" key="4">
    <source>
        <dbReference type="EMBL" id="SIT17073.1"/>
    </source>
</evidence>